<sequence>MKKICLVCVTIMLILSATSVSFADSDNVIAAEQENLIATEATPTSIFDDKIPWGVRGTYKYSSTKYIKLNKSTAYLKNVYVNKVTYTGTLKLKSRSPSITLSYEILTFSTKVNGKKVVLQVDRGHPDTITVGGKTYRRQ</sequence>
<proteinExistence type="predicted"/>
<evidence type="ECO:0000256" key="1">
    <source>
        <dbReference type="SAM" id="SignalP"/>
    </source>
</evidence>
<evidence type="ECO:0008006" key="4">
    <source>
        <dbReference type="Google" id="ProtNLM"/>
    </source>
</evidence>
<name>A0ABT1RRA1_9FIRM</name>
<dbReference type="EMBL" id="JANFXK010000015">
    <property type="protein sequence ID" value="MCQ4637729.1"/>
    <property type="molecule type" value="Genomic_DNA"/>
</dbReference>
<reference evidence="2 3" key="1">
    <citation type="submission" date="2022-06" db="EMBL/GenBank/DDBJ databases">
        <title>Isolation of gut microbiota from human fecal samples.</title>
        <authorList>
            <person name="Pamer E.G."/>
            <person name="Barat B."/>
            <person name="Waligurski E."/>
            <person name="Medina S."/>
            <person name="Paddock L."/>
            <person name="Mostad J."/>
        </authorList>
    </citation>
    <scope>NUCLEOTIDE SEQUENCE [LARGE SCALE GENOMIC DNA]</scope>
    <source>
        <strain evidence="2 3">SL.3.17</strain>
    </source>
</reference>
<accession>A0ABT1RRA1</accession>
<protein>
    <recommendedName>
        <fullName evidence="4">DUF5626 domain-containing protein</fullName>
    </recommendedName>
</protein>
<gene>
    <name evidence="2" type="ORF">NE619_13425</name>
</gene>
<keyword evidence="3" id="KW-1185">Reference proteome</keyword>
<organism evidence="2 3">
    <name type="scientific">Anaerovorax odorimutans</name>
    <dbReference type="NCBI Taxonomy" id="109327"/>
    <lineage>
        <taxon>Bacteria</taxon>
        <taxon>Bacillati</taxon>
        <taxon>Bacillota</taxon>
        <taxon>Clostridia</taxon>
        <taxon>Peptostreptococcales</taxon>
        <taxon>Anaerovoracaceae</taxon>
        <taxon>Anaerovorax</taxon>
    </lineage>
</organism>
<dbReference type="Proteomes" id="UP001524502">
    <property type="component" value="Unassembled WGS sequence"/>
</dbReference>
<feature type="signal peptide" evidence="1">
    <location>
        <begin position="1"/>
        <end position="23"/>
    </location>
</feature>
<comment type="caution">
    <text evidence="2">The sequence shown here is derived from an EMBL/GenBank/DDBJ whole genome shotgun (WGS) entry which is preliminary data.</text>
</comment>
<evidence type="ECO:0000313" key="2">
    <source>
        <dbReference type="EMBL" id="MCQ4637729.1"/>
    </source>
</evidence>
<feature type="chain" id="PRO_5046153380" description="DUF5626 domain-containing protein" evidence="1">
    <location>
        <begin position="24"/>
        <end position="139"/>
    </location>
</feature>
<dbReference type="RefSeq" id="WP_256132908.1">
    <property type="nucleotide sequence ID" value="NZ_JANFXK010000015.1"/>
</dbReference>
<keyword evidence="1" id="KW-0732">Signal</keyword>
<evidence type="ECO:0000313" key="3">
    <source>
        <dbReference type="Proteomes" id="UP001524502"/>
    </source>
</evidence>